<feature type="non-terminal residue" evidence="1">
    <location>
        <position position="1"/>
    </location>
</feature>
<protein>
    <submittedName>
        <fullName evidence="1">Uncharacterized protein</fullName>
    </submittedName>
</protein>
<organism evidence="1 2">
    <name type="scientific">Ensete ventricosum</name>
    <name type="common">Abyssinian banana</name>
    <name type="synonym">Musa ensete</name>
    <dbReference type="NCBI Taxonomy" id="4639"/>
    <lineage>
        <taxon>Eukaryota</taxon>
        <taxon>Viridiplantae</taxon>
        <taxon>Streptophyta</taxon>
        <taxon>Embryophyta</taxon>
        <taxon>Tracheophyta</taxon>
        <taxon>Spermatophyta</taxon>
        <taxon>Magnoliopsida</taxon>
        <taxon>Liliopsida</taxon>
        <taxon>Zingiberales</taxon>
        <taxon>Musaceae</taxon>
        <taxon>Ensete</taxon>
    </lineage>
</organism>
<accession>A0A427AZS6</accession>
<dbReference type="PANTHER" id="PTHR33972">
    <property type="entry name" value="EXPRESSED PROTEIN"/>
    <property type="match status" value="1"/>
</dbReference>
<gene>
    <name evidence="1" type="ORF">B296_00021678</name>
</gene>
<dbReference type="PANTHER" id="PTHR33972:SF2">
    <property type="entry name" value="OS04G0606700 PROTEIN"/>
    <property type="match status" value="1"/>
</dbReference>
<dbReference type="Proteomes" id="UP000287651">
    <property type="component" value="Unassembled WGS sequence"/>
</dbReference>
<dbReference type="AlphaFoldDB" id="A0A427AZS6"/>
<reference evidence="1 2" key="1">
    <citation type="journal article" date="2014" name="Agronomy (Basel)">
        <title>A Draft Genome Sequence for Ensete ventricosum, the Drought-Tolerant Tree Against Hunger.</title>
        <authorList>
            <person name="Harrison J."/>
            <person name="Moore K.A."/>
            <person name="Paszkiewicz K."/>
            <person name="Jones T."/>
            <person name="Grant M."/>
            <person name="Ambacheew D."/>
            <person name="Muzemil S."/>
            <person name="Studholme D.J."/>
        </authorList>
    </citation>
    <scope>NUCLEOTIDE SEQUENCE [LARGE SCALE GENOMIC DNA]</scope>
</reference>
<name>A0A427AZS6_ENSVE</name>
<proteinExistence type="predicted"/>
<comment type="caution">
    <text evidence="1">The sequence shown here is derived from an EMBL/GenBank/DDBJ whole genome shotgun (WGS) entry which is preliminary data.</text>
</comment>
<sequence>IVVRREAPDWLPFIPGSSYLVLPRSRPCGVAELVSRLANPMTEEEIVSFTIVRG</sequence>
<dbReference type="EMBL" id="AMZH03000865">
    <property type="protein sequence ID" value="RRT81627.1"/>
    <property type="molecule type" value="Genomic_DNA"/>
</dbReference>
<evidence type="ECO:0000313" key="2">
    <source>
        <dbReference type="Proteomes" id="UP000287651"/>
    </source>
</evidence>
<evidence type="ECO:0000313" key="1">
    <source>
        <dbReference type="EMBL" id="RRT81627.1"/>
    </source>
</evidence>